<evidence type="ECO:0000256" key="1">
    <source>
        <dbReference type="SAM" id="MobiDB-lite"/>
    </source>
</evidence>
<dbReference type="Ensembl" id="ENSSORT00005035090.1">
    <property type="protein sequence ID" value="ENSSORP00005034174.1"/>
    <property type="gene ID" value="ENSSORG00005016153.1"/>
</dbReference>
<keyword evidence="3" id="KW-1185">Reference proteome</keyword>
<reference evidence="2" key="1">
    <citation type="submission" date="2025-08" db="UniProtKB">
        <authorList>
            <consortium name="Ensembl"/>
        </authorList>
    </citation>
    <scope>IDENTIFICATION</scope>
</reference>
<dbReference type="Gene3D" id="1.10.533.10">
    <property type="entry name" value="Death Domain, Fas"/>
    <property type="match status" value="1"/>
</dbReference>
<dbReference type="InParanoid" id="A0A673AYA3"/>
<sequence length="737" mass="81518">MNLILEISDHIEEVLNRLKTIITRLDQQIHQQSTPGPQEPGPTSGPHGHPEPHLDSPETCRPRSELRPESETFRPGSEPRPESETCRPGSEPRPDYETSRSGSELRPEQTEVTGPEEAEGHLEDKQDLGPEETSLSAQADGGGARPLVSDVCFVRAPPGVHRALVCEAVDALSFLMVGGAEELLSGVVRVGLRPGAVFPFPVAVAVPFSARYRGNYREVVVKVVDAERRVNYIHPVVTEGNCDGQRSSLAEVRVYALGLFAVVSRLKKETFTVPRTGSSFKLTTDPRVGLTYLPQSFTAPVMIQASVQPLDAVLLASVRSRTEVYHPVVSTSPMLYLTHPTSQPLRRTMTLTLPCPPNPTKKRAGPVEELKTRSVGGSLSWDHHVNNRLRALDRHVKASAEVSMDLLMVLVYRDKEWSLMEDVNVKNQQKGLVSMELTENIHRSVFLVLRLQSPVQPCHLLSLAEDLEDTARRHAVTVILQRQKDDPRAVLVSALPSRDLEWEVSRLRAQGYAGAVDASHEVSMCEGDQLILRFSGNITSTGKGEESEVQTIRVRLTQVDPFGNHSSQHYKGTAMFYKVIQSLPVHSVQSLPVHSVRSLPVHSVRSLPVHSVRSLPVHSVRSLLDSVLLWLSTRLSQEDVSLLVLSLRLRRSTVQLVQLRAGGSPASRAFQVLALWRRGLPTAPPPHRNLSHLASCLAKSGRPDLGQELLDPCNPLFSQCFHISTLFSYFYSLVFTS</sequence>
<feature type="compositionally biased region" description="Basic and acidic residues" evidence="1">
    <location>
        <begin position="48"/>
        <end position="109"/>
    </location>
</feature>
<reference evidence="2" key="2">
    <citation type="submission" date="2025-09" db="UniProtKB">
        <authorList>
            <consortium name="Ensembl"/>
        </authorList>
    </citation>
    <scope>IDENTIFICATION</scope>
</reference>
<feature type="region of interest" description="Disordered" evidence="1">
    <location>
        <begin position="29"/>
        <end position="143"/>
    </location>
</feature>
<dbReference type="Proteomes" id="UP000472271">
    <property type="component" value="Unassembled WGS sequence"/>
</dbReference>
<evidence type="ECO:0000313" key="3">
    <source>
        <dbReference type="Proteomes" id="UP000472271"/>
    </source>
</evidence>
<gene>
    <name evidence="2" type="primary">dthd1</name>
</gene>
<evidence type="ECO:0000313" key="2">
    <source>
        <dbReference type="Ensembl" id="ENSSORP00005034174.1"/>
    </source>
</evidence>
<proteinExistence type="predicted"/>
<feature type="compositionally biased region" description="Basic and acidic residues" evidence="1">
    <location>
        <begin position="118"/>
        <end position="128"/>
    </location>
</feature>
<dbReference type="Gene3D" id="2.60.220.30">
    <property type="match status" value="1"/>
</dbReference>
<dbReference type="PANTHER" id="PTHR28336:SF4">
    <property type="entry name" value="DEATH DOMAIN-CONTAINING PROTEIN 1"/>
    <property type="match status" value="1"/>
</dbReference>
<name>A0A673AYA3_9TELE</name>
<dbReference type="PANTHER" id="PTHR28336">
    <property type="entry name" value="BA1-643"/>
    <property type="match status" value="1"/>
</dbReference>
<dbReference type="AlphaFoldDB" id="A0A673AYA3"/>
<organism evidence="2 3">
    <name type="scientific">Sphaeramia orbicularis</name>
    <name type="common">orbiculate cardinalfish</name>
    <dbReference type="NCBI Taxonomy" id="375764"/>
    <lineage>
        <taxon>Eukaryota</taxon>
        <taxon>Metazoa</taxon>
        <taxon>Chordata</taxon>
        <taxon>Craniata</taxon>
        <taxon>Vertebrata</taxon>
        <taxon>Euteleostomi</taxon>
        <taxon>Actinopterygii</taxon>
        <taxon>Neopterygii</taxon>
        <taxon>Teleostei</taxon>
        <taxon>Neoteleostei</taxon>
        <taxon>Acanthomorphata</taxon>
        <taxon>Gobiaria</taxon>
        <taxon>Kurtiformes</taxon>
        <taxon>Apogonoidei</taxon>
        <taxon>Apogonidae</taxon>
        <taxon>Apogoninae</taxon>
        <taxon>Sphaeramia</taxon>
    </lineage>
</organism>
<dbReference type="InterPro" id="IPR011029">
    <property type="entry name" value="DEATH-like_dom_sf"/>
</dbReference>
<protein>
    <submittedName>
        <fullName evidence="2">Death domain containing 1</fullName>
    </submittedName>
</protein>
<accession>A0A673AYA3</accession>